<keyword evidence="2" id="KW-0328">Glycosyltransferase</keyword>
<dbReference type="InterPro" id="IPR049625">
    <property type="entry name" value="Glyco_transf_61_cat"/>
</dbReference>
<dbReference type="AlphaFoldDB" id="A0A7H1NR97"/>
<keyword evidence="5" id="KW-1133">Transmembrane helix</keyword>
<evidence type="ECO:0000256" key="6">
    <source>
        <dbReference type="ARBA" id="ARBA00023136"/>
    </source>
</evidence>
<evidence type="ECO:0000256" key="1">
    <source>
        <dbReference type="ARBA" id="ARBA00004167"/>
    </source>
</evidence>
<dbReference type="KEGG" id="ebla:JGUZn3_10790"/>
<keyword evidence="7" id="KW-0325">Glycoprotein</keyword>
<evidence type="ECO:0000256" key="2">
    <source>
        <dbReference type="ARBA" id="ARBA00022676"/>
    </source>
</evidence>
<dbReference type="Pfam" id="PF04577">
    <property type="entry name" value="Glyco_transf_61"/>
    <property type="match status" value="1"/>
</dbReference>
<reference evidence="9 10" key="1">
    <citation type="submission" date="2020-08" db="EMBL/GenBank/DDBJ databases">
        <title>Complete genome sequence of Entomobacter blattae G55GP.</title>
        <authorList>
            <person name="Poehlein A."/>
            <person name="Guzman J."/>
            <person name="Daniel R."/>
            <person name="Vilcinskas A."/>
        </authorList>
    </citation>
    <scope>NUCLEOTIDE SEQUENCE [LARGE SCALE GENOMIC DNA]</scope>
    <source>
        <strain evidence="9 10">G55GP</strain>
    </source>
</reference>
<dbReference type="Proteomes" id="UP000516349">
    <property type="component" value="Chromosome"/>
</dbReference>
<organism evidence="9 10">
    <name type="scientific">Entomobacter blattae</name>
    <dbReference type="NCBI Taxonomy" id="2762277"/>
    <lineage>
        <taxon>Bacteria</taxon>
        <taxon>Pseudomonadati</taxon>
        <taxon>Pseudomonadota</taxon>
        <taxon>Alphaproteobacteria</taxon>
        <taxon>Acetobacterales</taxon>
        <taxon>Acetobacteraceae</taxon>
        <taxon>Entomobacter</taxon>
    </lineage>
</organism>
<dbReference type="PANTHER" id="PTHR20961:SF38">
    <property type="entry name" value="PROTEIN O-LINKED-MANNOSE BETA-1,4-N-ACETYLGLUCOSAMINYLTRANSFERASE 2"/>
    <property type="match status" value="1"/>
</dbReference>
<accession>A0A7H1NR97</accession>
<evidence type="ECO:0000259" key="8">
    <source>
        <dbReference type="Pfam" id="PF04577"/>
    </source>
</evidence>
<keyword evidence="10" id="KW-1185">Reference proteome</keyword>
<evidence type="ECO:0000313" key="10">
    <source>
        <dbReference type="Proteomes" id="UP000516349"/>
    </source>
</evidence>
<evidence type="ECO:0000256" key="7">
    <source>
        <dbReference type="ARBA" id="ARBA00023180"/>
    </source>
</evidence>
<dbReference type="EMBL" id="CP060244">
    <property type="protein sequence ID" value="QNT78307.1"/>
    <property type="molecule type" value="Genomic_DNA"/>
</dbReference>
<dbReference type="InterPro" id="IPR007657">
    <property type="entry name" value="Glycosyltransferase_61"/>
</dbReference>
<evidence type="ECO:0000256" key="3">
    <source>
        <dbReference type="ARBA" id="ARBA00022679"/>
    </source>
</evidence>
<protein>
    <recommendedName>
        <fullName evidence="8">Glycosyltransferase 61 catalytic domain-containing protein</fullName>
    </recommendedName>
</protein>
<feature type="domain" description="Glycosyltransferase 61 catalytic" evidence="8">
    <location>
        <begin position="131"/>
        <end position="304"/>
    </location>
</feature>
<dbReference type="RefSeq" id="WP_203414636.1">
    <property type="nucleotide sequence ID" value="NZ_CP060244.1"/>
</dbReference>
<gene>
    <name evidence="9" type="ORF">JGUZn3_10790</name>
</gene>
<dbReference type="PANTHER" id="PTHR20961">
    <property type="entry name" value="GLYCOSYLTRANSFERASE"/>
    <property type="match status" value="1"/>
</dbReference>
<dbReference type="GO" id="GO:0097363">
    <property type="term" value="F:protein O-acetylglucosaminyltransferase activity"/>
    <property type="evidence" value="ECO:0007669"/>
    <property type="project" value="TreeGrafter"/>
</dbReference>
<keyword evidence="4" id="KW-0812">Transmembrane</keyword>
<dbReference type="GO" id="GO:0016020">
    <property type="term" value="C:membrane"/>
    <property type="evidence" value="ECO:0007669"/>
    <property type="project" value="UniProtKB-SubCell"/>
</dbReference>
<keyword evidence="3" id="KW-0808">Transferase</keyword>
<evidence type="ECO:0000313" key="9">
    <source>
        <dbReference type="EMBL" id="QNT78307.1"/>
    </source>
</evidence>
<evidence type="ECO:0000256" key="4">
    <source>
        <dbReference type="ARBA" id="ARBA00022692"/>
    </source>
</evidence>
<comment type="subcellular location">
    <subcellularLocation>
        <location evidence="1">Membrane</location>
        <topology evidence="1">Single-pass membrane protein</topology>
    </subcellularLocation>
</comment>
<keyword evidence="6" id="KW-0472">Membrane</keyword>
<name>A0A7H1NR97_9PROT</name>
<sequence>MVIRMFHLLSQNRKDITLVKSFHEQPALTFPSLAVGAASMAIMGLQDQAQQDRLPYHAPHTLLLLNATLCSPAGIIALEDGQILQDTLDHTMPEREGYTRTPEGKSVLPPSHVTLPGLWFSLLLGNSENIFHFLIMNLSRLCLLDEKDKRQLQGILLPAELPVPMQEATKMALAATFGAALPPLYRISKGESVKVEKLLLGWNMLSHLEPSVRALLFLKDMAKPLPQPLPGKKLYIDRQESAMRPLLNEGELAKTLKTFGFECIKLEQLSFSEQIRHFAEASLILAPHGAGNTHIVFCAPGTLLIEIMPDKLLNWCYRSMAELLGLRYDCIISRSLANSEIPPTFAPHQVAIIHVLGAIHHYLAL</sequence>
<evidence type="ECO:0000256" key="5">
    <source>
        <dbReference type="ARBA" id="ARBA00022989"/>
    </source>
</evidence>
<dbReference type="GO" id="GO:0035269">
    <property type="term" value="P:protein O-linked glycosylation via mannose"/>
    <property type="evidence" value="ECO:0007669"/>
    <property type="project" value="TreeGrafter"/>
</dbReference>
<proteinExistence type="predicted"/>